<organism evidence="2 3">
    <name type="scientific">Acinetobacter indicus</name>
    <dbReference type="NCBI Taxonomy" id="756892"/>
    <lineage>
        <taxon>Bacteria</taxon>
        <taxon>Pseudomonadati</taxon>
        <taxon>Pseudomonadota</taxon>
        <taxon>Gammaproteobacteria</taxon>
        <taxon>Moraxellales</taxon>
        <taxon>Moraxellaceae</taxon>
        <taxon>Acinetobacter</taxon>
    </lineage>
</organism>
<dbReference type="AlphaFoldDB" id="A0A6C0Y1D2"/>
<protein>
    <recommendedName>
        <fullName evidence="1">DUF6351 domain-containing protein</fullName>
    </recommendedName>
</protein>
<accession>A0A6C0Y1D2</accession>
<dbReference type="Pfam" id="PF19878">
    <property type="entry name" value="DUF6351"/>
    <property type="match status" value="1"/>
</dbReference>
<feature type="domain" description="DUF6351" evidence="1">
    <location>
        <begin position="43"/>
        <end position="696"/>
    </location>
</feature>
<evidence type="ECO:0000259" key="1">
    <source>
        <dbReference type="Pfam" id="PF19878"/>
    </source>
</evidence>
<dbReference type="EMBL" id="CP044455">
    <property type="protein sequence ID" value="QIC70017.1"/>
    <property type="molecule type" value="Genomic_DNA"/>
</dbReference>
<evidence type="ECO:0000313" key="3">
    <source>
        <dbReference type="Proteomes" id="UP000503440"/>
    </source>
</evidence>
<sequence length="740" mass="81043">MKGKLVFNSLNIAVCSVILYGCGGGGGDSSDSGTSSKVEREMVEVLSTRPDLITDSDILLKLDLPDDIQTTALKVSLNGQNISDVFANEQRQALVEGLKLGDNQLKVEAGRYYQHLSLINHPSSGPLLSGPQLKPWTCTNASTDQFCQKAVQYNYYYKNRLGLIKSYDPAQPPASQNIATTTTDEGLTVPFIVREEVGYQNRDEYRFAVLYDPNQPWTALKPQAQFNHKLVVTHGQSCGNDYQSASAPTVIATSSSILPDVTILALGRGFGVMSTALSHSGHNCNLAIQAESLIMAKERFIEQYGTLRYTIGQGCSGGALAAQWVANAYPGIYQGILPTCSFPDAWSTASQFADYHLMINYFQTPEGRLSFLPHQIAHVQGHISEINGYVSELAQFDVARPNTICKGISSAQLYHATNNPQGIRCSIQDAAINLLAPRPTELWTETEKRIGRGFAGLPMDNVGVQYGLDSLMKNIITPEQFVQLNEKIGGVDIDIQAVPERLEANYTALNNAYRSGLINVGNNLNKVAIIDCRGPDPALFHDSYRAFAIRARLEKAHGNYNNHVIYGGDLVMIADAKCLEISFNDMDRWLSNVEKDLSDLPIATKLTQNKPADVKDACITAGIINRENLCSTLRLPVYGTPRMVAGDSLTTYANKCQLKPLNVSDYGNTVRFSNEQLQRLHRVFPQGVCDYSQAPVGFADTIGWMSYQDRQGSVVYGGQPLPAVSSSAARGWASKAFQLF</sequence>
<gene>
    <name evidence="2" type="ORF">FSC09_06155</name>
</gene>
<dbReference type="InterPro" id="IPR045556">
    <property type="entry name" value="DUF6351"/>
</dbReference>
<reference evidence="2 3" key="1">
    <citation type="submission" date="2019-09" db="EMBL/GenBank/DDBJ databases">
        <title>Non-baumannii Acinetobacter spp. carrying blaNDM-1 isolated in China.</title>
        <authorList>
            <person name="Cui C."/>
            <person name="Chen C."/>
            <person name="Sun J."/>
            <person name="Liu Y."/>
        </authorList>
    </citation>
    <scope>NUCLEOTIDE SEQUENCE [LARGE SCALE GENOMIC DNA]</scope>
    <source>
        <strain evidence="2 3">B18</strain>
    </source>
</reference>
<dbReference type="PROSITE" id="PS51257">
    <property type="entry name" value="PROKAR_LIPOPROTEIN"/>
    <property type="match status" value="1"/>
</dbReference>
<dbReference type="RefSeq" id="WP_163145726.1">
    <property type="nucleotide sequence ID" value="NZ_CP044455.1"/>
</dbReference>
<proteinExistence type="predicted"/>
<evidence type="ECO:0000313" key="2">
    <source>
        <dbReference type="EMBL" id="QIC70017.1"/>
    </source>
</evidence>
<name>A0A6C0Y1D2_9GAMM</name>
<dbReference type="Proteomes" id="UP000503440">
    <property type="component" value="Chromosome"/>
</dbReference>